<reference evidence="1 2" key="1">
    <citation type="submission" date="2016-03" db="EMBL/GenBank/DDBJ databases">
        <title>Cyphomyrmex costatus WGS genome.</title>
        <authorList>
            <person name="Nygaard S."/>
            <person name="Hu H."/>
            <person name="Boomsma J."/>
            <person name="Zhang G."/>
        </authorList>
    </citation>
    <scope>NUCLEOTIDE SEQUENCE [LARGE SCALE GENOMIC DNA]</scope>
    <source>
        <strain evidence="1">MS0001</strain>
        <tissue evidence="1">Whole body</tissue>
    </source>
</reference>
<proteinExistence type="predicted"/>
<organism evidence="1 2">
    <name type="scientific">Cyphomyrmex costatus</name>
    <dbReference type="NCBI Taxonomy" id="456900"/>
    <lineage>
        <taxon>Eukaryota</taxon>
        <taxon>Metazoa</taxon>
        <taxon>Ecdysozoa</taxon>
        <taxon>Arthropoda</taxon>
        <taxon>Hexapoda</taxon>
        <taxon>Insecta</taxon>
        <taxon>Pterygota</taxon>
        <taxon>Neoptera</taxon>
        <taxon>Endopterygota</taxon>
        <taxon>Hymenoptera</taxon>
        <taxon>Apocrita</taxon>
        <taxon>Aculeata</taxon>
        <taxon>Formicoidea</taxon>
        <taxon>Formicidae</taxon>
        <taxon>Myrmicinae</taxon>
        <taxon>Cyphomyrmex</taxon>
    </lineage>
</organism>
<keyword evidence="2" id="KW-1185">Reference proteome</keyword>
<dbReference type="Proteomes" id="UP000078542">
    <property type="component" value="Unassembled WGS sequence"/>
</dbReference>
<dbReference type="EMBL" id="KQ977220">
    <property type="protein sequence ID" value="KYN04841.1"/>
    <property type="molecule type" value="Genomic_DNA"/>
</dbReference>
<name>A0A195CVY6_9HYME</name>
<evidence type="ECO:0000313" key="1">
    <source>
        <dbReference type="EMBL" id="KYN04841.1"/>
    </source>
</evidence>
<accession>A0A195CVY6</accession>
<protein>
    <submittedName>
        <fullName evidence="1">Uncharacterized protein</fullName>
    </submittedName>
</protein>
<sequence>MKNSRWQIVCLNDKTRREARESVRRKNFYRTLEYNKTGCTEILLPYLIPLSLMRDVKTSQQIQK</sequence>
<dbReference type="AlphaFoldDB" id="A0A195CVY6"/>
<evidence type="ECO:0000313" key="2">
    <source>
        <dbReference type="Proteomes" id="UP000078542"/>
    </source>
</evidence>
<gene>
    <name evidence="1" type="ORF">ALC62_04225</name>
</gene>